<dbReference type="GO" id="GO:0005886">
    <property type="term" value="C:plasma membrane"/>
    <property type="evidence" value="ECO:0007669"/>
    <property type="project" value="UniProtKB-SubCell"/>
</dbReference>
<gene>
    <name evidence="14" type="ORF">Ana3638_16835</name>
</gene>
<evidence type="ECO:0000256" key="10">
    <source>
        <dbReference type="ARBA" id="ARBA00023316"/>
    </source>
</evidence>
<dbReference type="GO" id="GO:0008360">
    <property type="term" value="P:regulation of cell shape"/>
    <property type="evidence" value="ECO:0007669"/>
    <property type="project" value="UniProtKB-KW"/>
</dbReference>
<dbReference type="Pfam" id="PF03717">
    <property type="entry name" value="PBP_dimer"/>
    <property type="match status" value="1"/>
</dbReference>
<keyword evidence="6" id="KW-0133">Cell shape</keyword>
<dbReference type="EMBL" id="CP048000">
    <property type="protein sequence ID" value="QHQ62246.1"/>
    <property type="molecule type" value="Genomic_DNA"/>
</dbReference>
<accession>A0A6P1TR74</accession>
<dbReference type="GO" id="GO:0008658">
    <property type="term" value="F:penicillin binding"/>
    <property type="evidence" value="ECO:0007669"/>
    <property type="project" value="InterPro"/>
</dbReference>
<dbReference type="GO" id="GO:0071972">
    <property type="term" value="F:peptidoglycan L,D-transpeptidase activity"/>
    <property type="evidence" value="ECO:0007669"/>
    <property type="project" value="TreeGrafter"/>
</dbReference>
<evidence type="ECO:0000256" key="1">
    <source>
        <dbReference type="ARBA" id="ARBA00004167"/>
    </source>
</evidence>
<name>A0A6P1TR74_9FIRM</name>
<dbReference type="PANTHER" id="PTHR30627:SF2">
    <property type="entry name" value="PEPTIDOGLYCAN D,D-TRANSPEPTIDASE MRDA"/>
    <property type="match status" value="1"/>
</dbReference>
<feature type="transmembrane region" description="Helical" evidence="11">
    <location>
        <begin position="12"/>
        <end position="32"/>
    </location>
</feature>
<evidence type="ECO:0000256" key="2">
    <source>
        <dbReference type="ARBA" id="ARBA00004236"/>
    </source>
</evidence>
<evidence type="ECO:0000256" key="6">
    <source>
        <dbReference type="ARBA" id="ARBA00022960"/>
    </source>
</evidence>
<evidence type="ECO:0000313" key="15">
    <source>
        <dbReference type="Proteomes" id="UP000464314"/>
    </source>
</evidence>
<organism evidence="14 15">
    <name type="scientific">Anaerocolumna sedimenticola</name>
    <dbReference type="NCBI Taxonomy" id="2696063"/>
    <lineage>
        <taxon>Bacteria</taxon>
        <taxon>Bacillati</taxon>
        <taxon>Bacillota</taxon>
        <taxon>Clostridia</taxon>
        <taxon>Lachnospirales</taxon>
        <taxon>Lachnospiraceae</taxon>
        <taxon>Anaerocolumna</taxon>
    </lineage>
</organism>
<evidence type="ECO:0000256" key="7">
    <source>
        <dbReference type="ARBA" id="ARBA00022984"/>
    </source>
</evidence>
<keyword evidence="9 11" id="KW-0472">Membrane</keyword>
<reference evidence="14 15" key="1">
    <citation type="submission" date="2020-01" db="EMBL/GenBank/DDBJ databases">
        <title>Genome analysis of Anaerocolumna sp. CBA3638.</title>
        <authorList>
            <person name="Kim J."/>
            <person name="Roh S.W."/>
        </authorList>
    </citation>
    <scope>NUCLEOTIDE SEQUENCE [LARGE SCALE GENOMIC DNA]</scope>
    <source>
        <strain evidence="14 15">CBA3638</strain>
    </source>
</reference>
<evidence type="ECO:0000256" key="11">
    <source>
        <dbReference type="SAM" id="Phobius"/>
    </source>
</evidence>
<feature type="domain" description="Penicillin-binding protein transpeptidase" evidence="12">
    <location>
        <begin position="611"/>
        <end position="928"/>
    </location>
</feature>
<evidence type="ECO:0000256" key="4">
    <source>
        <dbReference type="ARBA" id="ARBA00022475"/>
    </source>
</evidence>
<evidence type="ECO:0000313" key="14">
    <source>
        <dbReference type="EMBL" id="QHQ62246.1"/>
    </source>
</evidence>
<evidence type="ECO:0000259" key="13">
    <source>
        <dbReference type="Pfam" id="PF03717"/>
    </source>
</evidence>
<dbReference type="KEGG" id="anr:Ana3638_16835"/>
<comment type="subcellular location">
    <subcellularLocation>
        <location evidence="2">Cell membrane</location>
    </subcellularLocation>
    <subcellularLocation>
        <location evidence="1">Membrane</location>
        <topology evidence="1">Single-pass membrane protein</topology>
    </subcellularLocation>
</comment>
<evidence type="ECO:0000256" key="5">
    <source>
        <dbReference type="ARBA" id="ARBA00022692"/>
    </source>
</evidence>
<keyword evidence="7" id="KW-0573">Peptidoglycan synthesis</keyword>
<keyword evidence="10" id="KW-0961">Cell wall biogenesis/degradation</keyword>
<proteinExistence type="inferred from homology"/>
<dbReference type="InterPro" id="IPR001460">
    <property type="entry name" value="PCN-bd_Tpept"/>
</dbReference>
<dbReference type="SUPFAM" id="SSF56519">
    <property type="entry name" value="Penicillin binding protein dimerisation domain"/>
    <property type="match status" value="1"/>
</dbReference>
<dbReference type="Pfam" id="PF00905">
    <property type="entry name" value="Transpeptidase"/>
    <property type="match status" value="1"/>
</dbReference>
<keyword evidence="5 11" id="KW-0812">Transmembrane</keyword>
<dbReference type="Gene3D" id="3.40.710.10">
    <property type="entry name" value="DD-peptidase/beta-lactamase superfamily"/>
    <property type="match status" value="1"/>
</dbReference>
<protein>
    <recommendedName>
        <fullName evidence="16">Penicillin-binding protein</fullName>
    </recommendedName>
</protein>
<dbReference type="Gene3D" id="3.90.1310.10">
    <property type="entry name" value="Penicillin-binding protein 2a (Domain 2)"/>
    <property type="match status" value="1"/>
</dbReference>
<comment type="similarity">
    <text evidence="3">Belongs to the transpeptidase family.</text>
</comment>
<dbReference type="Proteomes" id="UP000464314">
    <property type="component" value="Chromosome"/>
</dbReference>
<dbReference type="GO" id="GO:0071555">
    <property type="term" value="P:cell wall organization"/>
    <property type="evidence" value="ECO:0007669"/>
    <property type="project" value="UniProtKB-KW"/>
</dbReference>
<dbReference type="PANTHER" id="PTHR30627">
    <property type="entry name" value="PEPTIDOGLYCAN D,D-TRANSPEPTIDASE"/>
    <property type="match status" value="1"/>
</dbReference>
<feature type="domain" description="Penicillin-binding protein dimerisation" evidence="13">
    <location>
        <begin position="60"/>
        <end position="316"/>
    </location>
</feature>
<dbReference type="InterPro" id="IPR050515">
    <property type="entry name" value="Beta-lactam/transpept"/>
</dbReference>
<keyword evidence="4" id="KW-1003">Cell membrane</keyword>
<dbReference type="InterPro" id="IPR036138">
    <property type="entry name" value="PBP_dimer_sf"/>
</dbReference>
<evidence type="ECO:0000256" key="8">
    <source>
        <dbReference type="ARBA" id="ARBA00022989"/>
    </source>
</evidence>
<evidence type="ECO:0000256" key="9">
    <source>
        <dbReference type="ARBA" id="ARBA00023136"/>
    </source>
</evidence>
<dbReference type="InterPro" id="IPR005311">
    <property type="entry name" value="PBP_dimer"/>
</dbReference>
<evidence type="ECO:0008006" key="16">
    <source>
        <dbReference type="Google" id="ProtNLM"/>
    </source>
</evidence>
<keyword evidence="15" id="KW-1185">Reference proteome</keyword>
<dbReference type="AlphaFoldDB" id="A0A6P1TR74"/>
<dbReference type="SUPFAM" id="SSF56601">
    <property type="entry name" value="beta-lactamase/transpeptidase-like"/>
    <property type="match status" value="1"/>
</dbReference>
<evidence type="ECO:0000259" key="12">
    <source>
        <dbReference type="Pfam" id="PF00905"/>
    </source>
</evidence>
<evidence type="ECO:0000256" key="3">
    <source>
        <dbReference type="ARBA" id="ARBA00007171"/>
    </source>
</evidence>
<sequence length="958" mass="107511">MIDIIWEKVKQILSSRLLPISLIFIFLFSLLVNRIFTLQIVEGEEHSQDLSLKYTKTREIKSTRGNIYDRNGILLAYNKLTYSVVLEESTELTTNEEKNDMLYQLILLLEKYGNTIESEFGIAVDEDGKLYFTVDDKAELRFKRDVYGKRSVDELTKDQKAATAEEVFEYLRYGDKKYNPMFNISEEYSLKDTLKIMTLRYAIYTNYPKYNQIIISSNVSDETVAAIYENSSTLPGVGIAQQTNRVYNDSIYNSQILGYTGLINSDELEGLPEDSEYNNSDIIGKTGIEKVYESYLAGKKGLETISVNSAGKFLDVLERKNPVAGGDVYLTIDDKLQKAYYKIIERHLAGILLSKINNSTDAGTRGTSSKDIRIPIYDVYFALINNNVIDVNAFTEDDATSLEKQVHQKFLTKQDEVLGELDNLLDINSTTVNSAASEEMQDYLSYIYEKLEDSDVLIASKNQISNDTMLVSAIDQDDSTYKDYVNDKISLSKFLQYAISKNWIDLTKLNIGDAYFSTDELYEKLLDYIKKLLLEDNTFHKKIYKDLVYSYKLSGTEICLLLFDQGVLKYNEEEISKLENGTTSAYSFITGKIKKLEITPAQLALDPCSASIVVTDVKTGDVLALVSYPSYDNNKFANKIDPGYYTKVNNDLTYPSINRATKQRTAPGSTFKMVTATAGLEEGVLGPAETIYDHYEFDKITPSPHCWSTASHGSIDVTTALEVSCNYFFYELGWRLGLDSTGVNRDQLGLEKLAKYASLYGLDRKSGIELEEAEPKISDEGSVRSAIGQGTNSYTPVQLARYLTAVATSGTLYDLTLIDKVVDKDGSVILDNKAKSKEIKQVSDSTWNLVHEGMYKVANGSRSSSSYVFKDLPYKVAGKTGTAQESTLRANHALFLSYGPYENPEISVAVVIPNGYASGNAVELARDIYSYYFDVKDKDKLVNGDAILPESDSPTFTD</sequence>
<dbReference type="GO" id="GO:0009252">
    <property type="term" value="P:peptidoglycan biosynthetic process"/>
    <property type="evidence" value="ECO:0007669"/>
    <property type="project" value="UniProtKB-KW"/>
</dbReference>
<dbReference type="RefSeq" id="WP_161839071.1">
    <property type="nucleotide sequence ID" value="NZ_CP048000.1"/>
</dbReference>
<keyword evidence="8 11" id="KW-1133">Transmembrane helix</keyword>
<dbReference type="InterPro" id="IPR012338">
    <property type="entry name" value="Beta-lactam/transpept-like"/>
</dbReference>